<feature type="transmembrane region" description="Helical" evidence="1">
    <location>
        <begin position="91"/>
        <end position="111"/>
    </location>
</feature>
<sequence>MKRVLKLLGQSVGFGSSICMLFAFIYADNQVRKIVLSFILLSVVIGLLSLIYEVKKLSLLVQTLIQMGGGFIAFLIVAWGNQWFPFKWQVVLSASFSFFLIFFAIWIFHYLKYKREINQINQKLR</sequence>
<evidence type="ECO:0000313" key="2">
    <source>
        <dbReference type="EMBL" id="RVU94675.1"/>
    </source>
</evidence>
<feature type="transmembrane region" description="Helical" evidence="1">
    <location>
        <begin position="59"/>
        <end position="79"/>
    </location>
</feature>
<name>A0A437UM38_ENTAV</name>
<dbReference type="RefSeq" id="WP_127978695.1">
    <property type="nucleotide sequence ID" value="NZ_JAEMPA010000153.1"/>
</dbReference>
<dbReference type="EMBL" id="RYZS01000001">
    <property type="protein sequence ID" value="RVU94675.1"/>
    <property type="molecule type" value="Genomic_DNA"/>
</dbReference>
<dbReference type="Proteomes" id="UP000288388">
    <property type="component" value="Unassembled WGS sequence"/>
</dbReference>
<evidence type="ECO:0000313" key="3">
    <source>
        <dbReference type="Proteomes" id="UP000288388"/>
    </source>
</evidence>
<keyword evidence="1" id="KW-0472">Membrane</keyword>
<keyword evidence="1" id="KW-1133">Transmembrane helix</keyword>
<accession>A0A437UM38</accession>
<comment type="caution">
    <text evidence="2">The sequence shown here is derived from an EMBL/GenBank/DDBJ whole genome shotgun (WGS) entry which is preliminary data.</text>
</comment>
<keyword evidence="1" id="KW-0812">Transmembrane</keyword>
<gene>
    <name evidence="2" type="ORF">EK398_07325</name>
</gene>
<proteinExistence type="predicted"/>
<dbReference type="InterPro" id="IPR021560">
    <property type="entry name" value="DUF3021"/>
</dbReference>
<dbReference type="Pfam" id="PF11457">
    <property type="entry name" value="DUF3021"/>
    <property type="match status" value="1"/>
</dbReference>
<feature type="transmembrane region" description="Helical" evidence="1">
    <location>
        <begin position="7"/>
        <end position="27"/>
    </location>
</feature>
<reference evidence="2 3" key="1">
    <citation type="submission" date="2018-12" db="EMBL/GenBank/DDBJ databases">
        <title>A novel vanA-carrying plasmid in a clinical isolate of Enterococcus avium.</title>
        <authorList>
            <person name="Bernasconi O.J."/>
            <person name="Luzzaro F."/>
            <person name="Endimiani A."/>
        </authorList>
    </citation>
    <scope>NUCLEOTIDE SEQUENCE [LARGE SCALE GENOMIC DNA]</scope>
    <source>
        <strain evidence="2 3">LC0559/18</strain>
    </source>
</reference>
<protein>
    <submittedName>
        <fullName evidence="2">DUF3021 domain-containing protein</fullName>
    </submittedName>
</protein>
<evidence type="ECO:0000256" key="1">
    <source>
        <dbReference type="SAM" id="Phobius"/>
    </source>
</evidence>
<feature type="transmembrane region" description="Helical" evidence="1">
    <location>
        <begin position="33"/>
        <end position="52"/>
    </location>
</feature>
<organism evidence="2 3">
    <name type="scientific">Enterococcus avium</name>
    <name type="common">Streptococcus avium</name>
    <dbReference type="NCBI Taxonomy" id="33945"/>
    <lineage>
        <taxon>Bacteria</taxon>
        <taxon>Bacillati</taxon>
        <taxon>Bacillota</taxon>
        <taxon>Bacilli</taxon>
        <taxon>Lactobacillales</taxon>
        <taxon>Enterococcaceae</taxon>
        <taxon>Enterococcus</taxon>
    </lineage>
</organism>
<dbReference type="AlphaFoldDB" id="A0A437UM38"/>